<dbReference type="Pfam" id="PF12698">
    <property type="entry name" value="ABC2_membrane_3"/>
    <property type="match status" value="1"/>
</dbReference>
<accession>A0A0J1IID6</accession>
<evidence type="ECO:0000259" key="6">
    <source>
        <dbReference type="Pfam" id="PF12698"/>
    </source>
</evidence>
<evidence type="ECO:0000256" key="3">
    <source>
        <dbReference type="ARBA" id="ARBA00022989"/>
    </source>
</evidence>
<dbReference type="OrthoDB" id="3078158at2"/>
<dbReference type="GO" id="GO:0140359">
    <property type="term" value="F:ABC-type transporter activity"/>
    <property type="evidence" value="ECO:0007669"/>
    <property type="project" value="InterPro"/>
</dbReference>
<keyword evidence="4 5" id="KW-0472">Membrane</keyword>
<comment type="subcellular location">
    <subcellularLocation>
        <location evidence="1">Membrane</location>
        <topology evidence="1">Multi-pass membrane protein</topology>
    </subcellularLocation>
</comment>
<evidence type="ECO:0000256" key="5">
    <source>
        <dbReference type="SAM" id="Phobius"/>
    </source>
</evidence>
<evidence type="ECO:0000256" key="4">
    <source>
        <dbReference type="ARBA" id="ARBA00023136"/>
    </source>
</evidence>
<feature type="transmembrane region" description="Helical" evidence="5">
    <location>
        <begin position="338"/>
        <end position="360"/>
    </location>
</feature>
<feature type="transmembrane region" description="Helical" evidence="5">
    <location>
        <begin position="303"/>
        <end position="326"/>
    </location>
</feature>
<dbReference type="InterPro" id="IPR052902">
    <property type="entry name" value="ABC-2_transporter"/>
</dbReference>
<feature type="transmembrane region" description="Helical" evidence="5">
    <location>
        <begin position="262"/>
        <end position="291"/>
    </location>
</feature>
<sequence>MLWQMIKKELLLIWRRPRELVVLLLMPFVLITILGSALGALDNDSEIEVKAKLAMVVEDQEQQAQQEIIEKINQSPLSDQEKKAKIAHIQALQPIATFMKAVGENPDLKKFLSVTEYSDRTIVKEKDFDGVVYIPEGFTSEFYTNFLEEETELPSWIIKTKNQESLQATIIEDIMTNYQKEWTYLKTAQDLQIDYSTLVSEKVNGQIKNIEKKKEISAFAYYGVGMSVMFVFYISTTVAGFAYQQKEELLYERILLANVPKFVFFAGVFTVAFILSFLQQTILFSLIAMIYGVVFSSMINQLVVILTVNLMAAAFATIATSISFAAKSRNVESIMSSLIVPILAFIGGSFFDVSAIGGFMETLGEYSPGGAALTAYLKAYQGYSLADLWSHLKAILLFSITLLLISVITLKTRGGVRQ</sequence>
<dbReference type="Proteomes" id="UP000036045">
    <property type="component" value="Unassembled WGS sequence"/>
</dbReference>
<gene>
    <name evidence="7" type="ORF">ABW02_15010</name>
</gene>
<keyword evidence="3 5" id="KW-1133">Transmembrane helix</keyword>
<feature type="transmembrane region" description="Helical" evidence="5">
    <location>
        <begin position="219"/>
        <end position="242"/>
    </location>
</feature>
<evidence type="ECO:0000313" key="7">
    <source>
        <dbReference type="EMBL" id="KLV25681.1"/>
    </source>
</evidence>
<reference evidence="7 8" key="1">
    <citation type="submission" date="2015-05" db="EMBL/GenBank/DDBJ databases">
        <title>Whole genome sequence and identification of bacterial endophytes from Costus igneus.</title>
        <authorList>
            <person name="Lee Y.P."/>
            <person name="Gan H.M."/>
            <person name="Eng W."/>
            <person name="Wheatley M.S."/>
            <person name="Caraballo A."/>
            <person name="Polter S."/>
            <person name="Savka M.A."/>
            <person name="Hudson A.O."/>
        </authorList>
    </citation>
    <scope>NUCLEOTIDE SEQUENCE [LARGE SCALE GENOMIC DNA]</scope>
    <source>
        <strain evidence="7 8">RIT379</strain>
    </source>
</reference>
<dbReference type="EMBL" id="LDPH01000014">
    <property type="protein sequence ID" value="KLV25681.1"/>
    <property type="molecule type" value="Genomic_DNA"/>
</dbReference>
<dbReference type="RefSeq" id="WP_047943106.1">
    <property type="nucleotide sequence ID" value="NZ_CP053989.1"/>
</dbReference>
<comment type="caution">
    <text evidence="7">The sequence shown here is derived from an EMBL/GenBank/DDBJ whole genome shotgun (WGS) entry which is preliminary data.</text>
</comment>
<organism evidence="7 8">
    <name type="scientific">Niallia circulans</name>
    <name type="common">Bacillus circulans</name>
    <dbReference type="NCBI Taxonomy" id="1397"/>
    <lineage>
        <taxon>Bacteria</taxon>
        <taxon>Bacillati</taxon>
        <taxon>Bacillota</taxon>
        <taxon>Bacilli</taxon>
        <taxon>Bacillales</taxon>
        <taxon>Bacillaceae</taxon>
        <taxon>Niallia</taxon>
    </lineage>
</organism>
<keyword evidence="2 5" id="KW-0812">Transmembrane</keyword>
<keyword evidence="8" id="KW-1185">Reference proteome</keyword>
<dbReference type="InterPro" id="IPR013525">
    <property type="entry name" value="ABC2_TM"/>
</dbReference>
<dbReference type="GO" id="GO:0016020">
    <property type="term" value="C:membrane"/>
    <property type="evidence" value="ECO:0007669"/>
    <property type="project" value="UniProtKB-SubCell"/>
</dbReference>
<evidence type="ECO:0000313" key="8">
    <source>
        <dbReference type="Proteomes" id="UP000036045"/>
    </source>
</evidence>
<dbReference type="GeneID" id="56348482"/>
<dbReference type="AlphaFoldDB" id="A0A0J1IID6"/>
<feature type="transmembrane region" description="Helical" evidence="5">
    <location>
        <begin position="388"/>
        <end position="410"/>
    </location>
</feature>
<dbReference type="PANTHER" id="PTHR43027">
    <property type="entry name" value="DOXORUBICIN RESISTANCE ABC TRANSPORTER PERMEASE PROTEIN DRRC-RELATED"/>
    <property type="match status" value="1"/>
</dbReference>
<dbReference type="PATRIC" id="fig|1397.4.peg.1176"/>
<evidence type="ECO:0000256" key="2">
    <source>
        <dbReference type="ARBA" id="ARBA00022692"/>
    </source>
</evidence>
<evidence type="ECO:0000256" key="1">
    <source>
        <dbReference type="ARBA" id="ARBA00004141"/>
    </source>
</evidence>
<feature type="transmembrane region" description="Helical" evidence="5">
    <location>
        <begin position="20"/>
        <end position="41"/>
    </location>
</feature>
<proteinExistence type="predicted"/>
<protein>
    <recommendedName>
        <fullName evidence="6">ABC-2 type transporter transmembrane domain-containing protein</fullName>
    </recommendedName>
</protein>
<name>A0A0J1IID6_NIACI</name>
<feature type="domain" description="ABC-2 type transporter transmembrane" evidence="6">
    <location>
        <begin position="21"/>
        <end position="407"/>
    </location>
</feature>
<dbReference type="PANTHER" id="PTHR43027:SF1">
    <property type="entry name" value="DOXORUBICIN RESISTANCE ABC TRANSPORTER PERMEASE PROTEIN DRRC-RELATED"/>
    <property type="match status" value="1"/>
</dbReference>